<dbReference type="InterPro" id="IPR052369">
    <property type="entry name" value="UG_Glycosaminoglycan_Hydrolase"/>
</dbReference>
<dbReference type="PANTHER" id="PTHR36845:SF1">
    <property type="entry name" value="HYDROLASE, PUTATIVE (AFU_ORTHOLOGUE AFUA_7G05090)-RELATED"/>
    <property type="match status" value="1"/>
</dbReference>
<organism evidence="5 6">
    <name type="scientific">Phocaeicola coprocola</name>
    <dbReference type="NCBI Taxonomy" id="310298"/>
    <lineage>
        <taxon>Bacteria</taxon>
        <taxon>Pseudomonadati</taxon>
        <taxon>Bacteroidota</taxon>
        <taxon>Bacteroidia</taxon>
        <taxon>Bacteroidales</taxon>
        <taxon>Bacteroidaceae</taxon>
        <taxon>Phocaeicola</taxon>
    </lineage>
</organism>
<evidence type="ECO:0000256" key="4">
    <source>
        <dbReference type="PIRSR" id="PIRSR610905-2"/>
    </source>
</evidence>
<dbReference type="GO" id="GO:0000272">
    <property type="term" value="P:polysaccharide catabolic process"/>
    <property type="evidence" value="ECO:0007669"/>
    <property type="project" value="TreeGrafter"/>
</dbReference>
<name>A0A412H063_9BACT</name>
<feature type="binding site" evidence="4">
    <location>
        <position position="243"/>
    </location>
    <ligand>
        <name>substrate</name>
    </ligand>
</feature>
<dbReference type="GO" id="GO:0052757">
    <property type="term" value="F:chondroitin hydrolase activity"/>
    <property type="evidence" value="ECO:0007669"/>
    <property type="project" value="TreeGrafter"/>
</dbReference>
<dbReference type="Proteomes" id="UP000285864">
    <property type="component" value="Unassembled WGS sequence"/>
</dbReference>
<reference evidence="5 6" key="1">
    <citation type="submission" date="2018-08" db="EMBL/GenBank/DDBJ databases">
        <title>A genome reference for cultivated species of the human gut microbiota.</title>
        <authorList>
            <person name="Zou Y."/>
            <person name="Xue W."/>
            <person name="Luo G."/>
        </authorList>
    </citation>
    <scope>NUCLEOTIDE SEQUENCE [LARGE SCALE GENOMIC DNA]</scope>
    <source>
        <strain evidence="5 6">AF24-2</strain>
    </source>
</reference>
<keyword evidence="1 5" id="KW-0378">Hydrolase</keyword>
<proteinExistence type="inferred from homology"/>
<feature type="binding site" evidence="4">
    <location>
        <position position="255"/>
    </location>
    <ligand>
        <name>substrate</name>
    </ligand>
</feature>
<feature type="binding site" evidence="4">
    <location>
        <position position="371"/>
    </location>
    <ligand>
        <name>substrate</name>
    </ligand>
</feature>
<dbReference type="EMBL" id="QRUU01000001">
    <property type="protein sequence ID" value="RGS00620.1"/>
    <property type="molecule type" value="Genomic_DNA"/>
</dbReference>
<dbReference type="PANTHER" id="PTHR36845">
    <property type="entry name" value="HYDROLASE, PUTATIVE (AFU_ORTHOLOGUE AFUA_7G05090)-RELATED"/>
    <property type="match status" value="1"/>
</dbReference>
<dbReference type="FunFam" id="1.50.10.10:FF:000031">
    <property type="entry name" value="Unsaturated glucuronyl hydrolase"/>
    <property type="match status" value="1"/>
</dbReference>
<protein>
    <submittedName>
        <fullName evidence="5">Glucuronyl hydrolase</fullName>
    </submittedName>
</protein>
<feature type="active site" description="Proton donor" evidence="3">
    <location>
        <position position="183"/>
    </location>
</feature>
<dbReference type="RefSeq" id="WP_118482713.1">
    <property type="nucleotide sequence ID" value="NZ_QRUU01000001.1"/>
</dbReference>
<dbReference type="AlphaFoldDB" id="A0A412H063"/>
<feature type="binding site" evidence="4">
    <location>
        <position position="259"/>
    </location>
    <ligand>
        <name>substrate</name>
    </ligand>
</feature>
<feature type="binding site" evidence="4">
    <location>
        <position position="119"/>
    </location>
    <ligand>
        <name>substrate</name>
    </ligand>
</feature>
<evidence type="ECO:0000256" key="3">
    <source>
        <dbReference type="PIRSR" id="PIRSR610905-1"/>
    </source>
</evidence>
<evidence type="ECO:0000256" key="1">
    <source>
        <dbReference type="ARBA" id="ARBA00022801"/>
    </source>
</evidence>
<dbReference type="InterPro" id="IPR010905">
    <property type="entry name" value="Glyco_hydro_88"/>
</dbReference>
<dbReference type="InterPro" id="IPR008928">
    <property type="entry name" value="6-hairpin_glycosidase_sf"/>
</dbReference>
<evidence type="ECO:0000256" key="2">
    <source>
        <dbReference type="ARBA" id="ARBA00038358"/>
    </source>
</evidence>
<dbReference type="InterPro" id="IPR012341">
    <property type="entry name" value="6hp_glycosidase-like_sf"/>
</dbReference>
<feature type="active site" description="Nucleophile" evidence="3">
    <location>
        <position position="119"/>
    </location>
</feature>
<feature type="binding site" evidence="4">
    <location>
        <position position="183"/>
    </location>
    <ligand>
        <name>substrate</name>
    </ligand>
</feature>
<sequence>MKNLLLVASTTFVSLGFVFHSCNTEIKKADIIADNVENAVKQYTIQTDIIEKSGEILNPRTINTKGEIQYIPTDDWCSGFFPGSMWYLYALTNDTKWEKLAEKYTEDLDSIQYLTWHHDVGFMIGSSYLNGYLLGKKEYKNVIVQTAKALSTRFRPTAGVIQSWNVDRGWQSQRGWECPVIIDNMMNLELLFEATTLSGDSTFYNIAVAHANTTLKNHFRKDNSCCHVVDYDLSNGEVRKKQTAQGYADESVWARGQAWAIYGYTVCYRYTHDTRYLEQAQKVYNFIFNNPKLPSDLIPYWDYDAPNIPNEPRDASAAAVTASALYELSTYLSDKKYKETADKIVENLSTPAYRAEIGTNGNFILMHSVGSIPHGQEIDVPLNYADYYFLECLLRKSRLEKGKSIR</sequence>
<dbReference type="Gene3D" id="1.50.10.10">
    <property type="match status" value="1"/>
</dbReference>
<gene>
    <name evidence="5" type="ORF">DWY20_00605</name>
</gene>
<evidence type="ECO:0000313" key="6">
    <source>
        <dbReference type="Proteomes" id="UP000285864"/>
    </source>
</evidence>
<dbReference type="Pfam" id="PF07470">
    <property type="entry name" value="Glyco_hydro_88"/>
    <property type="match status" value="1"/>
</dbReference>
<keyword evidence="6" id="KW-1185">Reference proteome</keyword>
<accession>A0A412H063</accession>
<evidence type="ECO:0000313" key="5">
    <source>
        <dbReference type="EMBL" id="RGS00620.1"/>
    </source>
</evidence>
<comment type="caution">
    <text evidence="5">The sequence shown here is derived from an EMBL/GenBank/DDBJ whole genome shotgun (WGS) entry which is preliminary data.</text>
</comment>
<comment type="similarity">
    <text evidence="2">Belongs to the glycosyl hydrolase 88 family.</text>
</comment>
<dbReference type="SUPFAM" id="SSF48208">
    <property type="entry name" value="Six-hairpin glycosidases"/>
    <property type="match status" value="1"/>
</dbReference>